<dbReference type="EC" id="1.5.1.38" evidence="6"/>
<accession>A0ABV1M1Q8</accession>
<dbReference type="InterPro" id="IPR029039">
    <property type="entry name" value="Flavoprotein-like_sf"/>
</dbReference>
<dbReference type="InterPro" id="IPR005025">
    <property type="entry name" value="FMN_Rdtase-like_dom"/>
</dbReference>
<dbReference type="EMBL" id="JBEFLD010000003">
    <property type="protein sequence ID" value="MEQ6290164.1"/>
    <property type="molecule type" value="Genomic_DNA"/>
</dbReference>
<evidence type="ECO:0000313" key="7">
    <source>
        <dbReference type="Proteomes" id="UP001433638"/>
    </source>
</evidence>
<dbReference type="NCBIfam" id="TIGR03567">
    <property type="entry name" value="FMN_reduc_SsuE"/>
    <property type="match status" value="1"/>
</dbReference>
<dbReference type="RefSeq" id="WP_349585406.1">
    <property type="nucleotide sequence ID" value="NZ_JBEFLD010000003.1"/>
</dbReference>
<name>A0ABV1M1Q8_9NEIS</name>
<proteinExistence type="inferred from homology"/>
<gene>
    <name evidence="6" type="primary">ssuE</name>
    <name evidence="6" type="ORF">ABNW52_05990</name>
</gene>
<keyword evidence="3" id="KW-0288">FMN</keyword>
<reference evidence="6" key="1">
    <citation type="submission" date="2024-06" db="EMBL/GenBank/DDBJ databases">
        <title>Genome sequence of Vogesella sp. MAHUQ-64.</title>
        <authorList>
            <person name="Huq M.A."/>
        </authorList>
    </citation>
    <scope>NUCLEOTIDE SEQUENCE</scope>
    <source>
        <strain evidence="6">MAHUQ-64</strain>
    </source>
</reference>
<evidence type="ECO:0000259" key="5">
    <source>
        <dbReference type="Pfam" id="PF03358"/>
    </source>
</evidence>
<dbReference type="PANTHER" id="PTHR43408:SF1">
    <property type="entry name" value="FMN REDUCTASE (NADPH)"/>
    <property type="match status" value="1"/>
</dbReference>
<protein>
    <submittedName>
        <fullName evidence="6">NADPH-dependent FMN reductase</fullName>
        <ecNumber evidence="6">1.5.1.38</ecNumber>
    </submittedName>
</protein>
<evidence type="ECO:0000256" key="3">
    <source>
        <dbReference type="ARBA" id="ARBA00022643"/>
    </source>
</evidence>
<evidence type="ECO:0000256" key="4">
    <source>
        <dbReference type="ARBA" id="ARBA00023002"/>
    </source>
</evidence>
<dbReference type="Gene3D" id="3.40.50.360">
    <property type="match status" value="1"/>
</dbReference>
<keyword evidence="2" id="KW-0285">Flavoprotein</keyword>
<dbReference type="SUPFAM" id="SSF52218">
    <property type="entry name" value="Flavoproteins"/>
    <property type="match status" value="1"/>
</dbReference>
<evidence type="ECO:0000256" key="1">
    <source>
        <dbReference type="ARBA" id="ARBA00005990"/>
    </source>
</evidence>
<dbReference type="PANTHER" id="PTHR43408">
    <property type="entry name" value="FMN REDUCTASE (NADPH)"/>
    <property type="match status" value="1"/>
</dbReference>
<organism evidence="6 7">
    <name type="scientific">Vogesella oryzagri</name>
    <dbReference type="NCBI Taxonomy" id="3160864"/>
    <lineage>
        <taxon>Bacteria</taxon>
        <taxon>Pseudomonadati</taxon>
        <taxon>Pseudomonadota</taxon>
        <taxon>Betaproteobacteria</taxon>
        <taxon>Neisseriales</taxon>
        <taxon>Chromobacteriaceae</taxon>
        <taxon>Vogesella</taxon>
    </lineage>
</organism>
<keyword evidence="4 6" id="KW-0560">Oxidoreductase</keyword>
<dbReference type="GO" id="GO:0052873">
    <property type="term" value="F:FMN reductase (NADPH) activity"/>
    <property type="evidence" value="ECO:0007669"/>
    <property type="project" value="UniProtKB-EC"/>
</dbReference>
<comment type="caution">
    <text evidence="6">The sequence shown here is derived from an EMBL/GenBank/DDBJ whole genome shotgun (WGS) entry which is preliminary data.</text>
</comment>
<dbReference type="Pfam" id="PF03358">
    <property type="entry name" value="FMN_red"/>
    <property type="match status" value="1"/>
</dbReference>
<feature type="domain" description="NADPH-dependent FMN reductase-like" evidence="5">
    <location>
        <begin position="1"/>
        <end position="142"/>
    </location>
</feature>
<evidence type="ECO:0000256" key="2">
    <source>
        <dbReference type="ARBA" id="ARBA00022630"/>
    </source>
</evidence>
<dbReference type="InterPro" id="IPR020048">
    <property type="entry name" value="NADPH-dep_FMN_reduc_SsuE"/>
</dbReference>
<dbReference type="InterPro" id="IPR051814">
    <property type="entry name" value="NAD(P)H-dep_FMN_reductase"/>
</dbReference>
<sequence>MNIVAILGSPSKSSRTARLIEHAARRLQPAGIHVDSVSVYDFPADDLLYGNFAAPAVQALQQRVSAAQGVIIATPVYKAAYAGALKVLLDLIPEGGFAGKPVLPLASGGSPGHLLAVDYAIKPVLAALKASEIHQGVFAVESQIGRGADGELAAELAQRLDVAVDEFAALLRSTPPAAATPRLPDDFISRLISL</sequence>
<dbReference type="Proteomes" id="UP001433638">
    <property type="component" value="Unassembled WGS sequence"/>
</dbReference>
<evidence type="ECO:0000313" key="6">
    <source>
        <dbReference type="EMBL" id="MEQ6290164.1"/>
    </source>
</evidence>
<keyword evidence="7" id="KW-1185">Reference proteome</keyword>
<comment type="similarity">
    <text evidence="1">Belongs to the SsuE family.</text>
</comment>